<organism evidence="2 4">
    <name type="scientific">Medicago truncatula</name>
    <name type="common">Barrel medic</name>
    <name type="synonym">Medicago tribuloides</name>
    <dbReference type="NCBI Taxonomy" id="3880"/>
    <lineage>
        <taxon>Eukaryota</taxon>
        <taxon>Viridiplantae</taxon>
        <taxon>Streptophyta</taxon>
        <taxon>Embryophyta</taxon>
        <taxon>Tracheophyta</taxon>
        <taxon>Spermatophyta</taxon>
        <taxon>Magnoliopsida</taxon>
        <taxon>eudicotyledons</taxon>
        <taxon>Gunneridae</taxon>
        <taxon>Pentapetalae</taxon>
        <taxon>rosids</taxon>
        <taxon>fabids</taxon>
        <taxon>Fabales</taxon>
        <taxon>Fabaceae</taxon>
        <taxon>Papilionoideae</taxon>
        <taxon>50 kb inversion clade</taxon>
        <taxon>NPAAA clade</taxon>
        <taxon>Hologalegina</taxon>
        <taxon>IRL clade</taxon>
        <taxon>Trifolieae</taxon>
        <taxon>Medicago</taxon>
    </lineage>
</organism>
<accession>A0A0C3XMD6</accession>
<protein>
    <submittedName>
        <fullName evidence="2">Phosphatase 2C family protein</fullName>
    </submittedName>
</protein>
<dbReference type="EnsemblPlants" id="AES98172">
    <property type="protein sequence ID" value="AES98172"/>
    <property type="gene ID" value="MTR_5g065180"/>
</dbReference>
<sequence>MDVLILRVSSGKMVDEINAMLEGVLEKATLPWWERSVLFQCSTAKAPPVEAFLTNITSIRELVSYRKSNRCIHKDWHPGCTAIVAIVSGNNLFVTNRGDCRAILCRASIPIALSKVSC</sequence>
<dbReference type="Proteomes" id="UP000002051">
    <property type="component" value="Chromosome 5"/>
</dbReference>
<dbReference type="Gene3D" id="3.60.40.10">
    <property type="entry name" value="PPM-type phosphatase domain"/>
    <property type="match status" value="1"/>
</dbReference>
<dbReference type="eggNOG" id="KOG0698">
    <property type="taxonomic scope" value="Eukaryota"/>
</dbReference>
<evidence type="ECO:0000313" key="2">
    <source>
        <dbReference type="EMBL" id="AES98172.2"/>
    </source>
</evidence>
<dbReference type="STRING" id="3880.G7KBD7"/>
<evidence type="ECO:0000259" key="1">
    <source>
        <dbReference type="Pfam" id="PF00481"/>
    </source>
</evidence>
<reference evidence="3" key="3">
    <citation type="submission" date="2015-04" db="UniProtKB">
        <authorList>
            <consortium name="EnsemblPlants"/>
        </authorList>
    </citation>
    <scope>IDENTIFICATION</scope>
    <source>
        <strain evidence="3">cv. Jemalong A17</strain>
    </source>
</reference>
<keyword evidence="4" id="KW-1185">Reference proteome</keyword>
<dbReference type="EMBL" id="CM001221">
    <property type="protein sequence ID" value="AES98172.2"/>
    <property type="molecule type" value="Genomic_DNA"/>
</dbReference>
<evidence type="ECO:0000313" key="3">
    <source>
        <dbReference type="EnsemblPlants" id="AES98172"/>
    </source>
</evidence>
<dbReference type="HOGENOM" id="CLU_2076596_0_0_1"/>
<reference evidence="2 4" key="2">
    <citation type="journal article" date="2014" name="BMC Genomics">
        <title>An improved genome release (version Mt4.0) for the model legume Medicago truncatula.</title>
        <authorList>
            <person name="Tang H."/>
            <person name="Krishnakumar V."/>
            <person name="Bidwell S."/>
            <person name="Rosen B."/>
            <person name="Chan A."/>
            <person name="Zhou S."/>
            <person name="Gentzbittel L."/>
            <person name="Childs K.L."/>
            <person name="Yandell M."/>
            <person name="Gundlach H."/>
            <person name="Mayer K.F."/>
            <person name="Schwartz D.C."/>
            <person name="Town C.D."/>
        </authorList>
    </citation>
    <scope>GENOME REANNOTATION</scope>
    <source>
        <strain evidence="3 4">cv. Jemalong A17</strain>
    </source>
</reference>
<gene>
    <name evidence="2" type="ordered locus">MTR_5g065180</name>
</gene>
<name>G7KBD7_MEDTR</name>
<dbReference type="AlphaFoldDB" id="G7KBD7"/>
<feature type="domain" description="PPM-type phosphatase" evidence="1">
    <location>
        <begin position="61"/>
        <end position="115"/>
    </location>
</feature>
<reference evidence="2 4" key="1">
    <citation type="journal article" date="2011" name="Nature">
        <title>The Medicago genome provides insight into the evolution of rhizobial symbioses.</title>
        <authorList>
            <person name="Young N.D."/>
            <person name="Debelle F."/>
            <person name="Oldroyd G.E."/>
            <person name="Geurts R."/>
            <person name="Cannon S.B."/>
            <person name="Udvardi M.K."/>
            <person name="Benedito V.A."/>
            <person name="Mayer K.F."/>
            <person name="Gouzy J."/>
            <person name="Schoof H."/>
            <person name="Van de Peer Y."/>
            <person name="Proost S."/>
            <person name="Cook D.R."/>
            <person name="Meyers B.C."/>
            <person name="Spannagl M."/>
            <person name="Cheung F."/>
            <person name="De Mita S."/>
            <person name="Krishnakumar V."/>
            <person name="Gundlach H."/>
            <person name="Zhou S."/>
            <person name="Mudge J."/>
            <person name="Bharti A.K."/>
            <person name="Murray J.D."/>
            <person name="Naoumkina M.A."/>
            <person name="Rosen B."/>
            <person name="Silverstein K.A."/>
            <person name="Tang H."/>
            <person name="Rombauts S."/>
            <person name="Zhao P.X."/>
            <person name="Zhou P."/>
            <person name="Barbe V."/>
            <person name="Bardou P."/>
            <person name="Bechner M."/>
            <person name="Bellec A."/>
            <person name="Berger A."/>
            <person name="Berges H."/>
            <person name="Bidwell S."/>
            <person name="Bisseling T."/>
            <person name="Choisne N."/>
            <person name="Couloux A."/>
            <person name="Denny R."/>
            <person name="Deshpande S."/>
            <person name="Dai X."/>
            <person name="Doyle J.J."/>
            <person name="Dudez A.M."/>
            <person name="Farmer A.D."/>
            <person name="Fouteau S."/>
            <person name="Franken C."/>
            <person name="Gibelin C."/>
            <person name="Gish J."/>
            <person name="Goldstein S."/>
            <person name="Gonzalez A.J."/>
            <person name="Green P.J."/>
            <person name="Hallab A."/>
            <person name="Hartog M."/>
            <person name="Hua A."/>
            <person name="Humphray S.J."/>
            <person name="Jeong D.H."/>
            <person name="Jing Y."/>
            <person name="Jocker A."/>
            <person name="Kenton S.M."/>
            <person name="Kim D.J."/>
            <person name="Klee K."/>
            <person name="Lai H."/>
            <person name="Lang C."/>
            <person name="Lin S."/>
            <person name="Macmil S.L."/>
            <person name="Magdelenat G."/>
            <person name="Matthews L."/>
            <person name="McCorrison J."/>
            <person name="Monaghan E.L."/>
            <person name="Mun J.H."/>
            <person name="Najar F.Z."/>
            <person name="Nicholson C."/>
            <person name="Noirot C."/>
            <person name="O'Bleness M."/>
            <person name="Paule C.R."/>
            <person name="Poulain J."/>
            <person name="Prion F."/>
            <person name="Qin B."/>
            <person name="Qu C."/>
            <person name="Retzel E.F."/>
            <person name="Riddle C."/>
            <person name="Sallet E."/>
            <person name="Samain S."/>
            <person name="Samson N."/>
            <person name="Sanders I."/>
            <person name="Saurat O."/>
            <person name="Scarpelli C."/>
            <person name="Schiex T."/>
            <person name="Segurens B."/>
            <person name="Severin A.J."/>
            <person name="Sherrier D.J."/>
            <person name="Shi R."/>
            <person name="Sims S."/>
            <person name="Singer S.R."/>
            <person name="Sinharoy S."/>
            <person name="Sterck L."/>
            <person name="Viollet A."/>
            <person name="Wang B.B."/>
            <person name="Wang K."/>
            <person name="Wang M."/>
            <person name="Wang X."/>
            <person name="Warfsmann J."/>
            <person name="Weissenbach J."/>
            <person name="White D.D."/>
            <person name="White J.D."/>
            <person name="Wiley G.B."/>
            <person name="Wincker P."/>
            <person name="Xing Y."/>
            <person name="Yang L."/>
            <person name="Yao Z."/>
            <person name="Ying F."/>
            <person name="Zhai J."/>
            <person name="Zhou L."/>
            <person name="Zuber A."/>
            <person name="Denarie J."/>
            <person name="Dixon R.A."/>
            <person name="May G.D."/>
            <person name="Schwartz D.C."/>
            <person name="Rogers J."/>
            <person name="Quetier F."/>
            <person name="Town C.D."/>
            <person name="Roe B.A."/>
        </authorList>
    </citation>
    <scope>NUCLEOTIDE SEQUENCE [LARGE SCALE GENOMIC DNA]</scope>
    <source>
        <strain evidence="2">A17</strain>
        <strain evidence="3 4">cv. Jemalong A17</strain>
    </source>
</reference>
<dbReference type="Pfam" id="PF00481">
    <property type="entry name" value="PP2C"/>
    <property type="match status" value="1"/>
</dbReference>
<accession>G7KBD7</accession>
<proteinExistence type="predicted"/>
<dbReference type="SUPFAM" id="SSF81606">
    <property type="entry name" value="PP2C-like"/>
    <property type="match status" value="1"/>
</dbReference>
<dbReference type="InterPro" id="IPR036457">
    <property type="entry name" value="PPM-type-like_dom_sf"/>
</dbReference>
<evidence type="ECO:0000313" key="4">
    <source>
        <dbReference type="Proteomes" id="UP000002051"/>
    </source>
</evidence>
<dbReference type="PaxDb" id="3880-AES98172"/>
<dbReference type="InterPro" id="IPR001932">
    <property type="entry name" value="PPM-type_phosphatase-like_dom"/>
</dbReference>